<evidence type="ECO:0000313" key="6">
    <source>
        <dbReference type="Proteomes" id="UP000467840"/>
    </source>
</evidence>
<dbReference type="PANTHER" id="PTHR33463:SF187">
    <property type="entry name" value="AND NB-ARC DOMAIN DISEASE RESISTANCE PROTEIN, PUTATIVE-RELATED"/>
    <property type="match status" value="1"/>
</dbReference>
<protein>
    <recommendedName>
        <fullName evidence="4">Disease resistance protein At4g27190-like leucine-rich repeats domain-containing protein</fullName>
    </recommendedName>
</protein>
<dbReference type="InterPro" id="IPR032675">
    <property type="entry name" value="LRR_dom_sf"/>
</dbReference>
<evidence type="ECO:0000313" key="5">
    <source>
        <dbReference type="EMBL" id="KAF2318800.1"/>
    </source>
</evidence>
<organism evidence="5 6">
    <name type="scientific">Hevea brasiliensis</name>
    <name type="common">Para rubber tree</name>
    <name type="synonym">Siphonia brasiliensis</name>
    <dbReference type="NCBI Taxonomy" id="3981"/>
    <lineage>
        <taxon>Eukaryota</taxon>
        <taxon>Viridiplantae</taxon>
        <taxon>Streptophyta</taxon>
        <taxon>Embryophyta</taxon>
        <taxon>Tracheophyta</taxon>
        <taxon>Spermatophyta</taxon>
        <taxon>Magnoliopsida</taxon>
        <taxon>eudicotyledons</taxon>
        <taxon>Gunneridae</taxon>
        <taxon>Pentapetalae</taxon>
        <taxon>rosids</taxon>
        <taxon>fabids</taxon>
        <taxon>Malpighiales</taxon>
        <taxon>Euphorbiaceae</taxon>
        <taxon>Crotonoideae</taxon>
        <taxon>Micrandreae</taxon>
        <taxon>Hevea</taxon>
    </lineage>
</organism>
<dbReference type="SMART" id="SM00369">
    <property type="entry name" value="LRR_TYP"/>
    <property type="match status" value="3"/>
</dbReference>
<evidence type="ECO:0000259" key="4">
    <source>
        <dbReference type="Pfam" id="PF23247"/>
    </source>
</evidence>
<keyword evidence="6" id="KW-1185">Reference proteome</keyword>
<dbReference type="Pfam" id="PF23247">
    <property type="entry name" value="LRR_RPS2"/>
    <property type="match status" value="1"/>
</dbReference>
<evidence type="ECO:0000256" key="2">
    <source>
        <dbReference type="ARBA" id="ARBA00022737"/>
    </source>
</evidence>
<proteinExistence type="predicted"/>
<accession>A0A6A6MZA7</accession>
<dbReference type="Pfam" id="PF13855">
    <property type="entry name" value="LRR_8"/>
    <property type="match status" value="1"/>
</dbReference>
<comment type="caution">
    <text evidence="5">The sequence shown here is derived from an EMBL/GenBank/DDBJ whole genome shotgun (WGS) entry which is preliminary data.</text>
</comment>
<gene>
    <name evidence="5" type="ORF">GH714_010794</name>
</gene>
<feature type="domain" description="Disease resistance protein At4g27190-like leucine-rich repeats" evidence="4">
    <location>
        <begin position="266"/>
        <end position="379"/>
    </location>
</feature>
<evidence type="ECO:0000256" key="1">
    <source>
        <dbReference type="ARBA" id="ARBA00022614"/>
    </source>
</evidence>
<dbReference type="SUPFAM" id="SSF52058">
    <property type="entry name" value="L domain-like"/>
    <property type="match status" value="1"/>
</dbReference>
<dbReference type="InterPro" id="IPR003591">
    <property type="entry name" value="Leu-rich_rpt_typical-subtyp"/>
</dbReference>
<dbReference type="Proteomes" id="UP000467840">
    <property type="component" value="Chromosome 10"/>
</dbReference>
<dbReference type="InterPro" id="IPR001611">
    <property type="entry name" value="Leu-rich_rpt"/>
</dbReference>
<keyword evidence="1" id="KW-0433">Leucine-rich repeat</keyword>
<name>A0A6A6MZA7_HEVBR</name>
<dbReference type="InterPro" id="IPR057135">
    <property type="entry name" value="At4g27190-like_LRR"/>
</dbReference>
<evidence type="ECO:0000256" key="3">
    <source>
        <dbReference type="ARBA" id="ARBA00022821"/>
    </source>
</evidence>
<dbReference type="EMBL" id="JAAGAX010000003">
    <property type="protein sequence ID" value="KAF2318800.1"/>
    <property type="molecule type" value="Genomic_DNA"/>
</dbReference>
<dbReference type="InterPro" id="IPR050905">
    <property type="entry name" value="Plant_NBS-LRR"/>
</dbReference>
<reference evidence="5 6" key="1">
    <citation type="journal article" date="2020" name="Mol. Plant">
        <title>The Chromosome-Based Rubber Tree Genome Provides New Insights into Spurge Genome Evolution and Rubber Biosynthesis.</title>
        <authorList>
            <person name="Liu J."/>
            <person name="Shi C."/>
            <person name="Shi C.C."/>
            <person name="Li W."/>
            <person name="Zhang Q.J."/>
            <person name="Zhang Y."/>
            <person name="Li K."/>
            <person name="Lu H.F."/>
            <person name="Shi C."/>
            <person name="Zhu S.T."/>
            <person name="Xiao Z.Y."/>
            <person name="Nan H."/>
            <person name="Yue Y."/>
            <person name="Zhu X.G."/>
            <person name="Wu Y."/>
            <person name="Hong X.N."/>
            <person name="Fan G.Y."/>
            <person name="Tong Y."/>
            <person name="Zhang D."/>
            <person name="Mao C.L."/>
            <person name="Liu Y.L."/>
            <person name="Hao S.J."/>
            <person name="Liu W.Q."/>
            <person name="Lv M.Q."/>
            <person name="Zhang H.B."/>
            <person name="Liu Y."/>
            <person name="Hu-Tang G.R."/>
            <person name="Wang J.P."/>
            <person name="Wang J.H."/>
            <person name="Sun Y.H."/>
            <person name="Ni S.B."/>
            <person name="Chen W.B."/>
            <person name="Zhang X.C."/>
            <person name="Jiao Y.N."/>
            <person name="Eichler E.E."/>
            <person name="Li G.H."/>
            <person name="Liu X."/>
            <person name="Gao L.Z."/>
        </authorList>
    </citation>
    <scope>NUCLEOTIDE SEQUENCE [LARGE SCALE GENOMIC DNA]</scope>
    <source>
        <strain evidence="6">cv. GT1</strain>
        <tissue evidence="5">Leaf</tissue>
    </source>
</reference>
<keyword evidence="2" id="KW-0677">Repeat</keyword>
<dbReference type="Gene3D" id="3.80.10.10">
    <property type="entry name" value="Ribonuclease Inhibitor"/>
    <property type="match status" value="1"/>
</dbReference>
<sequence>MAIQIMNADARVIVKNDEELSEMPEWGNWSKDLVRISLSSKDIRKIPSGYSPSCPNLSTVLLGNNINLSFIGYSFFKQLHGLKMLDLSWTAIQKLPTSISHLVNLSALLLRDCEKLRHVPSLAALRALKKLDLYGSGVEKVPKGIKLLSNLRYLDLCGTSIEELQPGILPKLSQLRFLRLGFSFTVEGKEVASLRKLEELECRFHGVGELNTFMTCKPSTSQMRCRLLVGQSKQMDDYFGDSEDLYFLFGEGGRKFNGDIPLTVPLSLPHGTFSLLKQFGICNCPSMKKLFPQSLMSDLQNLGMISVRNCDNMEELIASEEGQESYNCNNGNSFIFTLPKLRRFELEVLPKLKSICSGEIVCDSLQTIGVRNCLNLERIALFFSCVTIASCPLSLLFKLSKFIPKNGGSWLLSLTILTPRMSSFPFANSYDIL</sequence>
<dbReference type="AlphaFoldDB" id="A0A6A6MZA7"/>
<dbReference type="PANTHER" id="PTHR33463">
    <property type="entry name" value="NB-ARC DOMAIN-CONTAINING PROTEIN-RELATED"/>
    <property type="match status" value="1"/>
</dbReference>
<keyword evidence="3" id="KW-0611">Plant defense</keyword>